<evidence type="ECO:0000313" key="2">
    <source>
        <dbReference type="Proteomes" id="UP001180020"/>
    </source>
</evidence>
<reference evidence="1" key="1">
    <citation type="journal article" date="2023" name="Nat. Commun.">
        <title>Diploid and tetraploid genomes of Acorus and the evolution of monocots.</title>
        <authorList>
            <person name="Ma L."/>
            <person name="Liu K.W."/>
            <person name="Li Z."/>
            <person name="Hsiao Y.Y."/>
            <person name="Qi Y."/>
            <person name="Fu T."/>
            <person name="Tang G.D."/>
            <person name="Zhang D."/>
            <person name="Sun W.H."/>
            <person name="Liu D.K."/>
            <person name="Li Y."/>
            <person name="Chen G.Z."/>
            <person name="Liu X.D."/>
            <person name="Liao X.Y."/>
            <person name="Jiang Y.T."/>
            <person name="Yu X."/>
            <person name="Hao Y."/>
            <person name="Huang J."/>
            <person name="Zhao X.W."/>
            <person name="Ke S."/>
            <person name="Chen Y.Y."/>
            <person name="Wu W.L."/>
            <person name="Hsu J.L."/>
            <person name="Lin Y.F."/>
            <person name="Huang M.D."/>
            <person name="Li C.Y."/>
            <person name="Huang L."/>
            <person name="Wang Z.W."/>
            <person name="Zhao X."/>
            <person name="Zhong W.Y."/>
            <person name="Peng D.H."/>
            <person name="Ahmad S."/>
            <person name="Lan S."/>
            <person name="Zhang J.S."/>
            <person name="Tsai W.C."/>
            <person name="Van de Peer Y."/>
            <person name="Liu Z.J."/>
        </authorList>
    </citation>
    <scope>NUCLEOTIDE SEQUENCE</scope>
    <source>
        <strain evidence="1">CP</strain>
    </source>
</reference>
<protein>
    <recommendedName>
        <fullName evidence="3">Aminoacyl-tRNA hydrolase</fullName>
    </recommendedName>
</protein>
<proteinExistence type="predicted"/>
<dbReference type="AlphaFoldDB" id="A0AAV9FBP4"/>
<reference evidence="1" key="2">
    <citation type="submission" date="2023-06" db="EMBL/GenBank/DDBJ databases">
        <authorList>
            <person name="Ma L."/>
            <person name="Liu K.-W."/>
            <person name="Li Z."/>
            <person name="Hsiao Y.-Y."/>
            <person name="Qi Y."/>
            <person name="Fu T."/>
            <person name="Tang G."/>
            <person name="Zhang D."/>
            <person name="Sun W.-H."/>
            <person name="Liu D.-K."/>
            <person name="Li Y."/>
            <person name="Chen G.-Z."/>
            <person name="Liu X.-D."/>
            <person name="Liao X.-Y."/>
            <person name="Jiang Y.-T."/>
            <person name="Yu X."/>
            <person name="Hao Y."/>
            <person name="Huang J."/>
            <person name="Zhao X.-W."/>
            <person name="Ke S."/>
            <person name="Chen Y.-Y."/>
            <person name="Wu W.-L."/>
            <person name="Hsu J.-L."/>
            <person name="Lin Y.-F."/>
            <person name="Huang M.-D."/>
            <person name="Li C.-Y."/>
            <person name="Huang L."/>
            <person name="Wang Z.-W."/>
            <person name="Zhao X."/>
            <person name="Zhong W.-Y."/>
            <person name="Peng D.-H."/>
            <person name="Ahmad S."/>
            <person name="Lan S."/>
            <person name="Zhang J.-S."/>
            <person name="Tsai W.-C."/>
            <person name="Van De Peer Y."/>
            <person name="Liu Z.-J."/>
        </authorList>
    </citation>
    <scope>NUCLEOTIDE SEQUENCE</scope>
    <source>
        <strain evidence="1">CP</strain>
        <tissue evidence="1">Leaves</tissue>
    </source>
</reference>
<keyword evidence="2" id="KW-1185">Reference proteome</keyword>
<dbReference type="Gene3D" id="3.40.50.1470">
    <property type="entry name" value="Peptidyl-tRNA hydrolase"/>
    <property type="match status" value="1"/>
</dbReference>
<dbReference type="EMBL" id="JAUJYO010000003">
    <property type="protein sequence ID" value="KAK1322260.1"/>
    <property type="molecule type" value="Genomic_DNA"/>
</dbReference>
<evidence type="ECO:0000313" key="1">
    <source>
        <dbReference type="EMBL" id="KAK1322260.1"/>
    </source>
</evidence>
<dbReference type="Pfam" id="PF01195">
    <property type="entry name" value="Pept_tRNA_hydro"/>
    <property type="match status" value="1"/>
</dbReference>
<gene>
    <name evidence="1" type="ORF">QJS10_CPA03g00550</name>
</gene>
<dbReference type="GO" id="GO:0004045">
    <property type="term" value="F:peptidyl-tRNA hydrolase activity"/>
    <property type="evidence" value="ECO:0007669"/>
    <property type="project" value="InterPro"/>
</dbReference>
<comment type="caution">
    <text evidence="1">The sequence shown here is derived from an EMBL/GenBank/DDBJ whole genome shotgun (WGS) entry which is preliminary data.</text>
</comment>
<sequence>MKESNPFPGRFPAIRRRKFPLTGVRVVASLPDTDGVKLEYTPWLIVGLGNPGNNYRGTRHNVGIA</sequence>
<name>A0AAV9FBP4_ACOCL</name>
<evidence type="ECO:0008006" key="3">
    <source>
        <dbReference type="Google" id="ProtNLM"/>
    </source>
</evidence>
<dbReference type="Proteomes" id="UP001180020">
    <property type="component" value="Unassembled WGS sequence"/>
</dbReference>
<dbReference type="InterPro" id="IPR001328">
    <property type="entry name" value="Pept_tRNA_hydro"/>
</dbReference>
<organism evidence="1 2">
    <name type="scientific">Acorus calamus</name>
    <name type="common">Sweet flag</name>
    <dbReference type="NCBI Taxonomy" id="4465"/>
    <lineage>
        <taxon>Eukaryota</taxon>
        <taxon>Viridiplantae</taxon>
        <taxon>Streptophyta</taxon>
        <taxon>Embryophyta</taxon>
        <taxon>Tracheophyta</taxon>
        <taxon>Spermatophyta</taxon>
        <taxon>Magnoliopsida</taxon>
        <taxon>Liliopsida</taxon>
        <taxon>Acoraceae</taxon>
        <taxon>Acorus</taxon>
    </lineage>
</organism>
<accession>A0AAV9FBP4</accession>
<dbReference type="SUPFAM" id="SSF53178">
    <property type="entry name" value="Peptidyl-tRNA hydrolase-like"/>
    <property type="match status" value="1"/>
</dbReference>
<dbReference type="InterPro" id="IPR036416">
    <property type="entry name" value="Pept_tRNA_hydro_sf"/>
</dbReference>